<feature type="chain" id="PRO_5023138261" description="Lipoprotein" evidence="1">
    <location>
        <begin position="25"/>
        <end position="263"/>
    </location>
</feature>
<organism evidence="2 3">
    <name type="scientific">Parahaliea maris</name>
    <dbReference type="NCBI Taxonomy" id="2716870"/>
    <lineage>
        <taxon>Bacteria</taxon>
        <taxon>Pseudomonadati</taxon>
        <taxon>Pseudomonadota</taxon>
        <taxon>Gammaproteobacteria</taxon>
        <taxon>Cellvibrionales</taxon>
        <taxon>Halieaceae</taxon>
        <taxon>Parahaliea</taxon>
    </lineage>
</organism>
<dbReference type="EMBL" id="VRZA01000004">
    <property type="protein sequence ID" value="TXS92739.1"/>
    <property type="molecule type" value="Genomic_DNA"/>
</dbReference>
<dbReference type="RefSeq" id="WP_148068743.1">
    <property type="nucleotide sequence ID" value="NZ_VRZA01000004.1"/>
</dbReference>
<evidence type="ECO:0000313" key="2">
    <source>
        <dbReference type="EMBL" id="TXS92739.1"/>
    </source>
</evidence>
<dbReference type="AlphaFoldDB" id="A0A5C8ZY17"/>
<evidence type="ECO:0000313" key="3">
    <source>
        <dbReference type="Proteomes" id="UP000321039"/>
    </source>
</evidence>
<evidence type="ECO:0000256" key="1">
    <source>
        <dbReference type="SAM" id="SignalP"/>
    </source>
</evidence>
<protein>
    <recommendedName>
        <fullName evidence="4">Lipoprotein</fullName>
    </recommendedName>
</protein>
<evidence type="ECO:0008006" key="4">
    <source>
        <dbReference type="Google" id="ProtNLM"/>
    </source>
</evidence>
<proteinExistence type="predicted"/>
<reference evidence="2 3" key="1">
    <citation type="submission" date="2019-08" db="EMBL/GenBank/DDBJ databases">
        <title>Parahaliea maris sp. nov., isolated from the surface seawater.</title>
        <authorList>
            <person name="Liu Y."/>
        </authorList>
    </citation>
    <scope>NUCLEOTIDE SEQUENCE [LARGE SCALE GENOMIC DNA]</scope>
    <source>
        <strain evidence="2 3">HSLHS9</strain>
    </source>
</reference>
<gene>
    <name evidence="2" type="ORF">FV139_12220</name>
</gene>
<sequence>MRLFTTVARIGAALLLAAGLSACSSGPSYNPTTFQAEMDGGPEAFKKVKTVIIPHVNLGPPSRNYLQDVEPRVDGLVGTYLKKNGYKVLPQREFRQHWNTAVRAFGDPVDPTTGKVNMKSFVQIMQSVRDQLRETTDLDAFVFTDIVEFEVPFNGGLKHLARWDGVTRRPSLQGPGSGVSADFDWNMNAAVASLQISIYDIELQRLFASRGGLDATDAIDTRSSAGRYVRRRNILENEEYVMEGIKLAFHPFIQWEDWPGNPD</sequence>
<dbReference type="Proteomes" id="UP000321039">
    <property type="component" value="Unassembled WGS sequence"/>
</dbReference>
<keyword evidence="3" id="KW-1185">Reference proteome</keyword>
<dbReference type="PROSITE" id="PS51257">
    <property type="entry name" value="PROKAR_LIPOPROTEIN"/>
    <property type="match status" value="1"/>
</dbReference>
<feature type="signal peptide" evidence="1">
    <location>
        <begin position="1"/>
        <end position="24"/>
    </location>
</feature>
<name>A0A5C8ZY17_9GAMM</name>
<keyword evidence="1" id="KW-0732">Signal</keyword>
<accession>A0A5C8ZY17</accession>
<comment type="caution">
    <text evidence="2">The sequence shown here is derived from an EMBL/GenBank/DDBJ whole genome shotgun (WGS) entry which is preliminary data.</text>
</comment>